<dbReference type="InterPro" id="IPR036412">
    <property type="entry name" value="HAD-like_sf"/>
</dbReference>
<evidence type="ECO:0000256" key="6">
    <source>
        <dbReference type="SAM" id="Phobius"/>
    </source>
</evidence>
<reference evidence="7 8" key="1">
    <citation type="journal article" date="2022" name="bioRxiv">
        <title>Genomics of Preaxostyla Flagellates Illuminates Evolutionary Transitions and the Path Towards Mitochondrial Loss.</title>
        <authorList>
            <person name="Novak L.V.F."/>
            <person name="Treitli S.C."/>
            <person name="Pyrih J."/>
            <person name="Halakuc P."/>
            <person name="Pipaliya S.V."/>
            <person name="Vacek V."/>
            <person name="Brzon O."/>
            <person name="Soukal P."/>
            <person name="Eme L."/>
            <person name="Dacks J.B."/>
            <person name="Karnkowska A."/>
            <person name="Elias M."/>
            <person name="Hampl V."/>
        </authorList>
    </citation>
    <scope>NUCLEOTIDE SEQUENCE [LARGE SCALE GENOMIC DNA]</scope>
    <source>
        <strain evidence="7">NAU3</strain>
        <tissue evidence="7">Gut</tissue>
    </source>
</reference>
<dbReference type="InterPro" id="IPR050510">
    <property type="entry name" value="Cation_transp_ATPase_P-type"/>
</dbReference>
<proteinExistence type="predicted"/>
<dbReference type="InterPro" id="IPR023214">
    <property type="entry name" value="HAD_sf"/>
</dbReference>
<organism evidence="7 8">
    <name type="scientific">Blattamonas nauphoetae</name>
    <dbReference type="NCBI Taxonomy" id="2049346"/>
    <lineage>
        <taxon>Eukaryota</taxon>
        <taxon>Metamonada</taxon>
        <taxon>Preaxostyla</taxon>
        <taxon>Oxymonadida</taxon>
        <taxon>Blattamonas</taxon>
    </lineage>
</organism>
<dbReference type="Proteomes" id="UP001281761">
    <property type="component" value="Unassembled WGS sequence"/>
</dbReference>
<keyword evidence="5 6" id="KW-0472">Membrane</keyword>
<keyword evidence="8" id="KW-1185">Reference proteome</keyword>
<dbReference type="SUPFAM" id="SSF81665">
    <property type="entry name" value="Calcium ATPase, transmembrane domain M"/>
    <property type="match status" value="1"/>
</dbReference>
<keyword evidence="3 6" id="KW-0812">Transmembrane</keyword>
<dbReference type="Gene3D" id="1.20.1110.10">
    <property type="entry name" value="Calcium-transporting ATPase, transmembrane domain"/>
    <property type="match status" value="1"/>
</dbReference>
<dbReference type="PANTHER" id="PTHR43294:SF21">
    <property type="entry name" value="CATION TRANSPORTING ATPASE"/>
    <property type="match status" value="1"/>
</dbReference>
<evidence type="ECO:0000256" key="2">
    <source>
        <dbReference type="ARBA" id="ARBA00022475"/>
    </source>
</evidence>
<feature type="transmembrane region" description="Helical" evidence="6">
    <location>
        <begin position="198"/>
        <end position="215"/>
    </location>
</feature>
<gene>
    <name evidence="7" type="ORF">BLNAU_10041</name>
</gene>
<dbReference type="SUPFAM" id="SSF56784">
    <property type="entry name" value="HAD-like"/>
    <property type="match status" value="1"/>
</dbReference>
<evidence type="ECO:0000313" key="8">
    <source>
        <dbReference type="Proteomes" id="UP001281761"/>
    </source>
</evidence>
<dbReference type="InterPro" id="IPR023298">
    <property type="entry name" value="ATPase_P-typ_TM_dom_sf"/>
</dbReference>
<evidence type="ECO:0000313" key="7">
    <source>
        <dbReference type="EMBL" id="KAK2954902.1"/>
    </source>
</evidence>
<evidence type="ECO:0000256" key="4">
    <source>
        <dbReference type="ARBA" id="ARBA00022989"/>
    </source>
</evidence>
<comment type="subcellular location">
    <subcellularLocation>
        <location evidence="1">Cell membrane</location>
        <topology evidence="1">Multi-pass membrane protein</topology>
    </subcellularLocation>
</comment>
<name>A0ABQ9XTT9_9EUKA</name>
<evidence type="ECO:0000256" key="3">
    <source>
        <dbReference type="ARBA" id="ARBA00022692"/>
    </source>
</evidence>
<evidence type="ECO:0000256" key="1">
    <source>
        <dbReference type="ARBA" id="ARBA00004651"/>
    </source>
</evidence>
<dbReference type="Gene3D" id="3.40.50.1000">
    <property type="entry name" value="HAD superfamily/HAD-like"/>
    <property type="match status" value="1"/>
</dbReference>
<accession>A0ABQ9XTT9</accession>
<protein>
    <submittedName>
        <fullName evidence="7">Cation-transporting P-type ATPase</fullName>
    </submittedName>
</protein>
<dbReference type="EMBL" id="JARBJD010000072">
    <property type="protein sequence ID" value="KAK2954902.1"/>
    <property type="molecule type" value="Genomic_DNA"/>
</dbReference>
<evidence type="ECO:0000256" key="5">
    <source>
        <dbReference type="ARBA" id="ARBA00023136"/>
    </source>
</evidence>
<dbReference type="PANTHER" id="PTHR43294">
    <property type="entry name" value="SODIUM/POTASSIUM-TRANSPORTING ATPASE SUBUNIT ALPHA"/>
    <property type="match status" value="1"/>
</dbReference>
<keyword evidence="2" id="KW-1003">Cell membrane</keyword>
<comment type="caution">
    <text evidence="7">The sequence shown here is derived from an EMBL/GenBank/DDBJ whole genome shotgun (WGS) entry which is preliminary data.</text>
</comment>
<keyword evidence="4 6" id="KW-1133">Transmembrane helix</keyword>
<sequence length="228" mass="25941">MGINGTEVAKEASKLVLLDDNFATIVKAVEEGRKVYDSLKRSITYILPTNMAEGMAIHRRLHQLGTPNHTSPDPLDQLHHLRRPVLAHPVPAREHNVLNRPPRATRRCFIHHSHPHKEPDPLDPETRRHSAMAVNTIVLCEIAFLLNSVYLKDSSVTPACSETWGAFAGLNRHPHRSAVHPHVHPRPQHGLWDVPDRWWQWFICLGAAIVIFILAEIRSKTIRRCAHK</sequence>